<dbReference type="Gene3D" id="1.20.1280.290">
    <property type="match status" value="2"/>
</dbReference>
<keyword evidence="2" id="KW-0813">Transport</keyword>
<dbReference type="SMART" id="SM00679">
    <property type="entry name" value="CTNS"/>
    <property type="match status" value="2"/>
</dbReference>
<sequence length="235" mass="25404">MSAMADMVDMAELKKLVIMGLNCAMLAGSCLMKLPQINNILKAGSVVGLSEAFVINDCIAGLLFVYYNVLSGHPFMSWGENVIVGIQNAIIIFMYWHYSPELPKAPRFLGAATFVACSAVVLLFGLPETAVSALGMAPIILGNGSKVPQIWKNMVQKHTGTMAVVPALMGLAGCSVRVLTYALQTKDVVAILNPLAAATLWFVLLLQFVLYWKTTKQVQKEAQAKHKEAGQKKTS</sequence>
<keyword evidence="9" id="KW-1185">Reference proteome</keyword>
<comment type="similarity">
    <text evidence="7">Belongs to the MPDU1 (TC 2.A.43.3) family.</text>
</comment>
<dbReference type="OrthoDB" id="271506at2759"/>
<evidence type="ECO:0000256" key="2">
    <source>
        <dbReference type="ARBA" id="ARBA00022448"/>
    </source>
</evidence>
<keyword evidence="5" id="KW-1133">Transmembrane helix</keyword>
<evidence type="ECO:0000313" key="9">
    <source>
        <dbReference type="Proteomes" id="UP000186817"/>
    </source>
</evidence>
<comment type="subcellular location">
    <subcellularLocation>
        <location evidence="1">Membrane</location>
        <topology evidence="1">Multi-pass membrane protein</topology>
    </subcellularLocation>
</comment>
<dbReference type="PANTHER" id="PTHR12226:SF2">
    <property type="entry name" value="MANNOSE-P-DOLICHOL UTILIZATION DEFECT 1 PROTEIN"/>
    <property type="match status" value="1"/>
</dbReference>
<dbReference type="GO" id="GO:0016020">
    <property type="term" value="C:membrane"/>
    <property type="evidence" value="ECO:0007669"/>
    <property type="project" value="UniProtKB-SubCell"/>
</dbReference>
<dbReference type="Proteomes" id="UP000186817">
    <property type="component" value="Unassembled WGS sequence"/>
</dbReference>
<evidence type="ECO:0000313" key="8">
    <source>
        <dbReference type="EMBL" id="OLP77672.1"/>
    </source>
</evidence>
<evidence type="ECO:0000256" key="5">
    <source>
        <dbReference type="ARBA" id="ARBA00022989"/>
    </source>
</evidence>
<dbReference type="InterPro" id="IPR016817">
    <property type="entry name" value="MannP-dilichol_defect-1"/>
</dbReference>
<evidence type="ECO:0000256" key="7">
    <source>
        <dbReference type="ARBA" id="ARBA00038475"/>
    </source>
</evidence>
<keyword evidence="3" id="KW-0812">Transmembrane</keyword>
<keyword evidence="6" id="KW-0472">Membrane</keyword>
<dbReference type="AlphaFoldDB" id="A0A1Q9C426"/>
<evidence type="ECO:0000256" key="3">
    <source>
        <dbReference type="ARBA" id="ARBA00022692"/>
    </source>
</evidence>
<keyword evidence="4" id="KW-0677">Repeat</keyword>
<name>A0A1Q9C426_SYMMI</name>
<proteinExistence type="inferred from homology"/>
<reference evidence="8 9" key="1">
    <citation type="submission" date="2016-02" db="EMBL/GenBank/DDBJ databases">
        <title>Genome analysis of coral dinoflagellate symbionts highlights evolutionary adaptations to a symbiotic lifestyle.</title>
        <authorList>
            <person name="Aranda M."/>
            <person name="Li Y."/>
            <person name="Liew Y.J."/>
            <person name="Baumgarten S."/>
            <person name="Simakov O."/>
            <person name="Wilson M."/>
            <person name="Piel J."/>
            <person name="Ashoor H."/>
            <person name="Bougouffa S."/>
            <person name="Bajic V.B."/>
            <person name="Ryu T."/>
            <person name="Ravasi T."/>
            <person name="Bayer T."/>
            <person name="Micklem G."/>
            <person name="Kim H."/>
            <person name="Bhak J."/>
            <person name="Lajeunesse T.C."/>
            <person name="Voolstra C.R."/>
        </authorList>
    </citation>
    <scope>NUCLEOTIDE SEQUENCE [LARGE SCALE GENOMIC DNA]</scope>
    <source>
        <strain evidence="8 9">CCMP2467</strain>
    </source>
</reference>
<gene>
    <name evidence="8" type="primary">Mpdu1</name>
    <name evidence="8" type="ORF">AK812_SmicGene42238</name>
</gene>
<protein>
    <submittedName>
        <fullName evidence="8">Mannose-P-dolichol utilization defect 1 protein</fullName>
    </submittedName>
</protein>
<accession>A0A1Q9C426</accession>
<evidence type="ECO:0000256" key="4">
    <source>
        <dbReference type="ARBA" id="ARBA00022737"/>
    </source>
</evidence>
<dbReference type="PANTHER" id="PTHR12226">
    <property type="entry name" value="MANNOSE-P-DOLICHOL UTILIZATION DEFECT 1 LEC35 -RELATED"/>
    <property type="match status" value="1"/>
</dbReference>
<evidence type="ECO:0000256" key="6">
    <source>
        <dbReference type="ARBA" id="ARBA00023136"/>
    </source>
</evidence>
<dbReference type="OMA" id="WAERLFT"/>
<organism evidence="8 9">
    <name type="scientific">Symbiodinium microadriaticum</name>
    <name type="common">Dinoflagellate</name>
    <name type="synonym">Zooxanthella microadriatica</name>
    <dbReference type="NCBI Taxonomy" id="2951"/>
    <lineage>
        <taxon>Eukaryota</taxon>
        <taxon>Sar</taxon>
        <taxon>Alveolata</taxon>
        <taxon>Dinophyceae</taxon>
        <taxon>Suessiales</taxon>
        <taxon>Symbiodiniaceae</taxon>
        <taxon>Symbiodinium</taxon>
    </lineage>
</organism>
<dbReference type="EMBL" id="LSRX01001729">
    <property type="protein sequence ID" value="OLP77672.1"/>
    <property type="molecule type" value="Genomic_DNA"/>
</dbReference>
<evidence type="ECO:0000256" key="1">
    <source>
        <dbReference type="ARBA" id="ARBA00004141"/>
    </source>
</evidence>
<comment type="caution">
    <text evidence="8">The sequence shown here is derived from an EMBL/GenBank/DDBJ whole genome shotgun (WGS) entry which is preliminary data.</text>
</comment>
<dbReference type="Pfam" id="PF04193">
    <property type="entry name" value="PQ-loop"/>
    <property type="match status" value="2"/>
</dbReference>
<dbReference type="InterPro" id="IPR006603">
    <property type="entry name" value="PQ-loop_rpt"/>
</dbReference>